<organism evidence="1 2">
    <name type="scientific">Luedemannella helvata</name>
    <dbReference type="NCBI Taxonomy" id="349315"/>
    <lineage>
        <taxon>Bacteria</taxon>
        <taxon>Bacillati</taxon>
        <taxon>Actinomycetota</taxon>
        <taxon>Actinomycetes</taxon>
        <taxon>Micromonosporales</taxon>
        <taxon>Micromonosporaceae</taxon>
        <taxon>Luedemannella</taxon>
    </lineage>
</organism>
<evidence type="ECO:0000313" key="2">
    <source>
        <dbReference type="Proteomes" id="UP001500655"/>
    </source>
</evidence>
<name>A0ABP4XD42_9ACTN</name>
<gene>
    <name evidence="1" type="ORF">GCM10009681_53080</name>
</gene>
<dbReference type="EMBL" id="BAAALS010000040">
    <property type="protein sequence ID" value="GAA1774860.1"/>
    <property type="molecule type" value="Genomic_DNA"/>
</dbReference>
<dbReference type="Proteomes" id="UP001500655">
    <property type="component" value="Unassembled WGS sequence"/>
</dbReference>
<proteinExistence type="predicted"/>
<reference evidence="2" key="1">
    <citation type="journal article" date="2019" name="Int. J. Syst. Evol. Microbiol.">
        <title>The Global Catalogue of Microorganisms (GCM) 10K type strain sequencing project: providing services to taxonomists for standard genome sequencing and annotation.</title>
        <authorList>
            <consortium name="The Broad Institute Genomics Platform"/>
            <consortium name="The Broad Institute Genome Sequencing Center for Infectious Disease"/>
            <person name="Wu L."/>
            <person name="Ma J."/>
        </authorList>
    </citation>
    <scope>NUCLEOTIDE SEQUENCE [LARGE SCALE GENOMIC DNA]</scope>
    <source>
        <strain evidence="2">JCM 13249</strain>
    </source>
</reference>
<evidence type="ECO:0000313" key="1">
    <source>
        <dbReference type="EMBL" id="GAA1774860.1"/>
    </source>
</evidence>
<protein>
    <recommendedName>
        <fullName evidence="3">DUF4253 domain-containing protein</fullName>
    </recommendedName>
</protein>
<comment type="caution">
    <text evidence="1">The sequence shown here is derived from an EMBL/GenBank/DDBJ whole genome shotgun (WGS) entry which is preliminary data.</text>
</comment>
<keyword evidence="2" id="KW-1185">Reference proteome</keyword>
<accession>A0ABP4XD42</accession>
<evidence type="ECO:0008006" key="3">
    <source>
        <dbReference type="Google" id="ProtNLM"/>
    </source>
</evidence>
<sequence length="177" mass="19663">MPYSPIPELNALWSLQQREGFEEYAKGFGLTEYADPSGLIAGWSKDQAFLSRLIPFAQANGSGSFYALWRFDDRPDLATLPVVVFGDEGGQHVVARNLRELFQLLACNVEISVDCEEAYFYQDEDDDLDVNDEYVEWLASAFGLTSPEDPALIVATAQAEFGEPFATWSAPFLTPSS</sequence>
<dbReference type="RefSeq" id="WP_344087807.1">
    <property type="nucleotide sequence ID" value="NZ_BAAALS010000040.1"/>
</dbReference>